<name>A0ACB6F6G4_9PLEO</name>
<accession>A0ACB6F6G4</accession>
<dbReference type="EMBL" id="PDWZ02000014">
    <property type="protein sequence ID" value="KAB2099952.1"/>
    <property type="molecule type" value="Genomic_DNA"/>
</dbReference>
<dbReference type="Proteomes" id="UP000293547">
    <property type="component" value="Unassembled WGS sequence"/>
</dbReference>
<sequence>MLVLLFSAVSASDPSSNFTIEYERHLLLVVRALSCLPGGTCDIFVATLPPPVFTRANKRYSMFMTSAFKLNDCVQFVPRGVLAADVRYIDPSVENNIGEEKFVSRLLVS</sequence>
<organism evidence="1 2">
    <name type="scientific">Alternaria gaisen</name>
    <dbReference type="NCBI Taxonomy" id="167740"/>
    <lineage>
        <taxon>Eukaryota</taxon>
        <taxon>Fungi</taxon>
        <taxon>Dikarya</taxon>
        <taxon>Ascomycota</taxon>
        <taxon>Pezizomycotina</taxon>
        <taxon>Dothideomycetes</taxon>
        <taxon>Pleosporomycetidae</taxon>
        <taxon>Pleosporales</taxon>
        <taxon>Pleosporineae</taxon>
        <taxon>Pleosporaceae</taxon>
        <taxon>Alternaria</taxon>
        <taxon>Alternaria sect. Alternaria</taxon>
    </lineage>
</organism>
<evidence type="ECO:0000313" key="1">
    <source>
        <dbReference type="EMBL" id="KAB2099952.1"/>
    </source>
</evidence>
<gene>
    <name evidence="1" type="ORF">AG0111_0g11807</name>
</gene>
<comment type="caution">
    <text evidence="1">The sequence shown here is derived from an EMBL/GenBank/DDBJ whole genome shotgun (WGS) entry which is preliminary data.</text>
</comment>
<evidence type="ECO:0000313" key="2">
    <source>
        <dbReference type="Proteomes" id="UP000293547"/>
    </source>
</evidence>
<keyword evidence="2" id="KW-1185">Reference proteome</keyword>
<reference evidence="1 2" key="1">
    <citation type="journal article" date="2019" name="bioRxiv">
        <title>Genomics, evolutionary history and diagnostics of the Alternaria alternata species group including apple and Asian pear pathotypes.</title>
        <authorList>
            <person name="Armitage A.D."/>
            <person name="Cockerton H.M."/>
            <person name="Sreenivasaprasad S."/>
            <person name="Woodhall J.W."/>
            <person name="Lane C.R."/>
            <person name="Harrison R.J."/>
            <person name="Clarkson J.P."/>
        </authorList>
    </citation>
    <scope>NUCLEOTIDE SEQUENCE [LARGE SCALE GENOMIC DNA]</scope>
    <source>
        <strain evidence="1 2">FERA 650</strain>
    </source>
</reference>
<protein>
    <submittedName>
        <fullName evidence="1">Uncharacterized protein</fullName>
    </submittedName>
</protein>
<proteinExistence type="predicted"/>